<protein>
    <submittedName>
        <fullName evidence="2">Uncharacterized protein</fullName>
    </submittedName>
</protein>
<name>A0AC34GNN1_9BILA</name>
<dbReference type="Proteomes" id="UP000887579">
    <property type="component" value="Unplaced"/>
</dbReference>
<evidence type="ECO:0000313" key="1">
    <source>
        <dbReference type="Proteomes" id="UP000887579"/>
    </source>
</evidence>
<organism evidence="1 2">
    <name type="scientific">Panagrolaimus sp. ES5</name>
    <dbReference type="NCBI Taxonomy" id="591445"/>
    <lineage>
        <taxon>Eukaryota</taxon>
        <taxon>Metazoa</taxon>
        <taxon>Ecdysozoa</taxon>
        <taxon>Nematoda</taxon>
        <taxon>Chromadorea</taxon>
        <taxon>Rhabditida</taxon>
        <taxon>Tylenchina</taxon>
        <taxon>Panagrolaimomorpha</taxon>
        <taxon>Panagrolaimoidea</taxon>
        <taxon>Panagrolaimidae</taxon>
        <taxon>Panagrolaimus</taxon>
    </lineage>
</organism>
<sequence length="92" mass="10926">MAYTPPPAPPQNPNLRICYFNLKENFPSEMFVDEIQIEEDKAHLLMQWVKDSLVFLQRGTKFNVLNLLNFEWSSEALDCGLVFWNRLWITVY</sequence>
<reference evidence="2" key="1">
    <citation type="submission" date="2022-11" db="UniProtKB">
        <authorList>
            <consortium name="WormBaseParasite"/>
        </authorList>
    </citation>
    <scope>IDENTIFICATION</scope>
</reference>
<evidence type="ECO:0000313" key="2">
    <source>
        <dbReference type="WBParaSite" id="ES5_v2.g5143.t1"/>
    </source>
</evidence>
<accession>A0AC34GNN1</accession>
<dbReference type="WBParaSite" id="ES5_v2.g5143.t1">
    <property type="protein sequence ID" value="ES5_v2.g5143.t1"/>
    <property type="gene ID" value="ES5_v2.g5143"/>
</dbReference>
<proteinExistence type="predicted"/>